<dbReference type="Pfam" id="PF02037">
    <property type="entry name" value="SAP"/>
    <property type="match status" value="1"/>
</dbReference>
<dbReference type="InterPro" id="IPR003034">
    <property type="entry name" value="SAP_dom"/>
</dbReference>
<feature type="domain" description="SAP" evidence="1">
    <location>
        <begin position="162"/>
        <end position="198"/>
    </location>
</feature>
<dbReference type="OrthoDB" id="5145601at2"/>
<evidence type="ECO:0000259" key="1">
    <source>
        <dbReference type="Pfam" id="PF02037"/>
    </source>
</evidence>
<dbReference type="InterPro" id="IPR036361">
    <property type="entry name" value="SAP_dom_sf"/>
</dbReference>
<evidence type="ECO:0000313" key="2">
    <source>
        <dbReference type="EMBL" id="GAB96673.1"/>
    </source>
</evidence>
<dbReference type="EMBL" id="BAHD01000045">
    <property type="protein sequence ID" value="GAB96673.1"/>
    <property type="molecule type" value="Genomic_DNA"/>
</dbReference>
<protein>
    <recommendedName>
        <fullName evidence="1">SAP domain-containing protein</fullName>
    </recommendedName>
</protein>
<evidence type="ECO:0000313" key="3">
    <source>
        <dbReference type="Proteomes" id="UP000008366"/>
    </source>
</evidence>
<dbReference type="Proteomes" id="UP000008366">
    <property type="component" value="Unassembled WGS sequence"/>
</dbReference>
<accession>K6VKB9</accession>
<sequence>MSITTQYIDATRKVQDNFFQAYDAMTSQYMRQLERPVAGTLPGVDVTAAVDEVFDFANKALAVQREAAHRVLAANAEFAEQLRAQSEQFQGVWREQAKAVTEATRDQMEQLSNSAREQAQTFGETVEQQVEQVRVAAEHQVEQVKAVAEKQAETVVETAKRNYNLMNSAQLKAELAARDLPVSGTLEEMRNRLKDADKA</sequence>
<dbReference type="AlphaFoldDB" id="K6VKB9"/>
<dbReference type="SUPFAM" id="SSF68906">
    <property type="entry name" value="SAP domain"/>
    <property type="match status" value="1"/>
</dbReference>
<comment type="caution">
    <text evidence="2">The sequence shown here is derived from an EMBL/GenBank/DDBJ whole genome shotgun (WGS) entry which is preliminary data.</text>
</comment>
<keyword evidence="3" id="KW-1185">Reference proteome</keyword>
<dbReference type="RefSeq" id="WP_006593205.1">
    <property type="nucleotide sequence ID" value="NZ_BAHD01000045.1"/>
</dbReference>
<dbReference type="Gene3D" id="1.10.720.30">
    <property type="entry name" value="SAP domain"/>
    <property type="match status" value="1"/>
</dbReference>
<organism evidence="2 3">
    <name type="scientific">Kineosphaera limosa NBRC 100340</name>
    <dbReference type="NCBI Taxonomy" id="1184609"/>
    <lineage>
        <taxon>Bacteria</taxon>
        <taxon>Bacillati</taxon>
        <taxon>Actinomycetota</taxon>
        <taxon>Actinomycetes</taxon>
        <taxon>Micrococcales</taxon>
        <taxon>Dermatophilaceae</taxon>
        <taxon>Kineosphaera</taxon>
    </lineage>
</organism>
<proteinExistence type="predicted"/>
<name>K6VKB9_9MICO</name>
<reference evidence="2 3" key="1">
    <citation type="submission" date="2012-08" db="EMBL/GenBank/DDBJ databases">
        <title>Whole genome shotgun sequence of Kineosphaera limosa NBRC 100340.</title>
        <authorList>
            <person name="Yoshida I."/>
            <person name="Isaki S."/>
            <person name="Hosoyama A."/>
            <person name="Tsuchikane K."/>
            <person name="Katsumata H."/>
            <person name="Ando Y."/>
            <person name="Ohji S."/>
            <person name="Hamada M."/>
            <person name="Tamura T."/>
            <person name="Yamazoe A."/>
            <person name="Yamazaki S."/>
            <person name="Fujita N."/>
        </authorList>
    </citation>
    <scope>NUCLEOTIDE SEQUENCE [LARGE SCALE GENOMIC DNA]</scope>
    <source>
        <strain evidence="2 3">NBRC 100340</strain>
    </source>
</reference>
<dbReference type="eggNOG" id="ENOG502ZICQ">
    <property type="taxonomic scope" value="Bacteria"/>
</dbReference>
<gene>
    <name evidence="2" type="ORF">KILIM_045_00040</name>
</gene>